<dbReference type="EMBL" id="JACHIM010000002">
    <property type="protein sequence ID" value="MBB5073534.1"/>
    <property type="molecule type" value="Genomic_DNA"/>
</dbReference>
<protein>
    <recommendedName>
        <fullName evidence="4">Protein-disulfide reductase</fullName>
    </recommendedName>
</protein>
<dbReference type="Proteomes" id="UP000561417">
    <property type="component" value="Unassembled WGS sequence"/>
</dbReference>
<accession>A0A840NPT5</accession>
<gene>
    <name evidence="2" type="ORF">HNQ69_000655</name>
</gene>
<dbReference type="RefSeq" id="WP_183228595.1">
    <property type="nucleotide sequence ID" value="NZ_JACHIM010000002.1"/>
</dbReference>
<proteinExistence type="predicted"/>
<evidence type="ECO:0000256" key="1">
    <source>
        <dbReference type="SAM" id="SignalP"/>
    </source>
</evidence>
<dbReference type="AlphaFoldDB" id="A0A840NPT5"/>
<keyword evidence="3" id="KW-1185">Reference proteome</keyword>
<sequence>MVNLFKNRVLGIFLAATFSLFQISNVNANYLKSSYQQETFSVSLVEQEKNKVFNTAALYTHSFNDVIGNEAAVEGNVEKIVGPLALGFGILVGGYTISTLIDWIIKIVSFFV</sequence>
<comment type="caution">
    <text evidence="2">The sequence shown here is derived from an EMBL/GenBank/DDBJ whole genome shotgun (WGS) entry which is preliminary data.</text>
</comment>
<reference evidence="2 3" key="1">
    <citation type="submission" date="2020-08" db="EMBL/GenBank/DDBJ databases">
        <title>Genomic Encyclopedia of Type Strains, Phase IV (KMG-IV): sequencing the most valuable type-strain genomes for metagenomic binning, comparative biology and taxonomic classification.</title>
        <authorList>
            <person name="Goeker M."/>
        </authorList>
    </citation>
    <scope>NUCLEOTIDE SEQUENCE [LARGE SCALE GENOMIC DNA]</scope>
    <source>
        <strain evidence="2 3">DSM 28538</strain>
    </source>
</reference>
<keyword evidence="1" id="KW-0732">Signal</keyword>
<feature type="chain" id="PRO_5032603592" description="Protein-disulfide reductase" evidence="1">
    <location>
        <begin position="29"/>
        <end position="112"/>
    </location>
</feature>
<evidence type="ECO:0000313" key="2">
    <source>
        <dbReference type="EMBL" id="MBB5073534.1"/>
    </source>
</evidence>
<organism evidence="2 3">
    <name type="scientific">Bartonella callosciuri</name>
    <dbReference type="NCBI Taxonomy" id="686223"/>
    <lineage>
        <taxon>Bacteria</taxon>
        <taxon>Pseudomonadati</taxon>
        <taxon>Pseudomonadota</taxon>
        <taxon>Alphaproteobacteria</taxon>
        <taxon>Hyphomicrobiales</taxon>
        <taxon>Bartonellaceae</taxon>
        <taxon>Bartonella</taxon>
    </lineage>
</organism>
<evidence type="ECO:0008006" key="4">
    <source>
        <dbReference type="Google" id="ProtNLM"/>
    </source>
</evidence>
<feature type="signal peptide" evidence="1">
    <location>
        <begin position="1"/>
        <end position="28"/>
    </location>
</feature>
<evidence type="ECO:0000313" key="3">
    <source>
        <dbReference type="Proteomes" id="UP000561417"/>
    </source>
</evidence>
<name>A0A840NPT5_9HYPH</name>